<reference evidence="2" key="2">
    <citation type="submission" date="2016-05" db="EMBL/GenBank/DDBJ databases">
        <authorList>
            <person name="Lavstsen T."/>
            <person name="Jespersen J.S."/>
        </authorList>
    </citation>
    <scope>NUCLEOTIDE SEQUENCE [LARGE SCALE GENOMIC DNA]</scope>
</reference>
<evidence type="ECO:0000313" key="4">
    <source>
        <dbReference type="Proteomes" id="UP000078546"/>
    </source>
</evidence>
<dbReference type="EMBL" id="FLQU01001960">
    <property type="protein sequence ID" value="SBS95181.1"/>
    <property type="molecule type" value="Genomic_DNA"/>
</dbReference>
<dbReference type="VEuPathDB" id="PlasmoDB:PocGH01_00103200"/>
<evidence type="ECO:0000313" key="5">
    <source>
        <dbReference type="Proteomes" id="UP000078560"/>
    </source>
</evidence>
<keyword evidence="1" id="KW-1133">Transmembrane helix</keyword>
<dbReference type="Proteomes" id="UP000078546">
    <property type="component" value="Unassembled WGS sequence"/>
</dbReference>
<dbReference type="Proteomes" id="UP000078560">
    <property type="component" value="Unassembled WGS sequence"/>
</dbReference>
<keyword evidence="1" id="KW-0812">Transmembrane</keyword>
<proteinExistence type="predicted"/>
<accession>A0A1A8WS99</accession>
<evidence type="ECO:0000256" key="1">
    <source>
        <dbReference type="SAM" id="Phobius"/>
    </source>
</evidence>
<protein>
    <submittedName>
        <fullName evidence="2">PIR Superfamily Protein</fullName>
    </submittedName>
</protein>
<feature type="transmembrane region" description="Helical" evidence="1">
    <location>
        <begin position="218"/>
        <end position="240"/>
    </location>
</feature>
<dbReference type="AlphaFoldDB" id="A0A1A8WS99"/>
<evidence type="ECO:0000313" key="3">
    <source>
        <dbReference type="EMBL" id="SBT02282.1"/>
    </source>
</evidence>
<name>A0A1A8WS99_PLAOA</name>
<dbReference type="EMBL" id="FLQV01003255">
    <property type="protein sequence ID" value="SBT02282.1"/>
    <property type="molecule type" value="Genomic_DNA"/>
</dbReference>
<reference evidence="4 5" key="1">
    <citation type="submission" date="2016-05" db="EMBL/GenBank/DDBJ databases">
        <authorList>
            <person name="Naeem Raeece"/>
        </authorList>
    </citation>
    <scope>NUCLEOTIDE SEQUENCE [LARGE SCALE GENOMIC DNA]</scope>
</reference>
<sequence length="295" mass="34633">MDANKCPESYQNSRACISYYYEIFNETQSLFSDKLNTYFSKIRNINDPILRQISLYLVNSYEKYKDHFTTHGRRNDDTACDNFNRWLDQRKSFFTYGKKCKKNLELWNTYIEPLWNDLQKNNNNTKCIRKDIFSATTEFPSELPPPICYKHVPEEHICFNPTEKNPSICDTYCYKCKRNSIPVETPAPERCPSFDTSLIPPQVQNQNTCNDCPSTTSAVILSAGTTLFGTIFLFFFLYKFTPFVSWLYKRGIKRNISRENIIEEEEYVSFGSPSNYTSATSEKKTNYLLYHSLEN</sequence>
<keyword evidence="1" id="KW-0472">Membrane</keyword>
<evidence type="ECO:0000313" key="2">
    <source>
        <dbReference type="EMBL" id="SBS95181.1"/>
    </source>
</evidence>
<gene>
    <name evidence="3" type="ORF">POVCU1_075110</name>
    <name evidence="2" type="ORF">POVCU2_0093790</name>
</gene>
<organism evidence="2 5">
    <name type="scientific">Plasmodium ovale curtisi</name>
    <dbReference type="NCBI Taxonomy" id="864141"/>
    <lineage>
        <taxon>Eukaryota</taxon>
        <taxon>Sar</taxon>
        <taxon>Alveolata</taxon>
        <taxon>Apicomplexa</taxon>
        <taxon>Aconoidasida</taxon>
        <taxon>Haemosporida</taxon>
        <taxon>Plasmodiidae</taxon>
        <taxon>Plasmodium</taxon>
        <taxon>Plasmodium (Plasmodium)</taxon>
    </lineage>
</organism>